<dbReference type="CDD" id="cd00761">
    <property type="entry name" value="Glyco_tranf_GTA_type"/>
    <property type="match status" value="1"/>
</dbReference>
<dbReference type="EMBL" id="UHIO01000001">
    <property type="protein sequence ID" value="SUP37235.1"/>
    <property type="molecule type" value="Genomic_DNA"/>
</dbReference>
<evidence type="ECO:0000256" key="2">
    <source>
        <dbReference type="ARBA" id="ARBA00022679"/>
    </source>
</evidence>
<dbReference type="InterPro" id="IPR001173">
    <property type="entry name" value="Glyco_trans_2-like"/>
</dbReference>
<dbReference type="GO" id="GO:0050501">
    <property type="term" value="F:hyaluronan synthase activity"/>
    <property type="evidence" value="ECO:0007669"/>
    <property type="project" value="UniProtKB-EC"/>
</dbReference>
<protein>
    <submittedName>
        <fullName evidence="4">Hyaluronan synthase</fullName>
        <ecNumber evidence="4">2.4.1.212</ecNumber>
    </submittedName>
</protein>
<evidence type="ECO:0000313" key="5">
    <source>
        <dbReference type="Proteomes" id="UP000255367"/>
    </source>
</evidence>
<dbReference type="EC" id="2.4.1.212" evidence="4"/>
<dbReference type="Proteomes" id="UP000255367">
    <property type="component" value="Unassembled WGS sequence"/>
</dbReference>
<dbReference type="Pfam" id="PF00535">
    <property type="entry name" value="Glycos_transf_2"/>
    <property type="match status" value="1"/>
</dbReference>
<reference evidence="4 5" key="1">
    <citation type="submission" date="2018-06" db="EMBL/GenBank/DDBJ databases">
        <authorList>
            <consortium name="Pathogen Informatics"/>
            <person name="Doyle S."/>
        </authorList>
    </citation>
    <scope>NUCLEOTIDE SEQUENCE [LARGE SCALE GENOMIC DNA]</scope>
    <source>
        <strain evidence="4 5">NCTC12020</strain>
    </source>
</reference>
<evidence type="ECO:0000259" key="3">
    <source>
        <dbReference type="Pfam" id="PF00535"/>
    </source>
</evidence>
<organism evidence="4 5">
    <name type="scientific">Veillonella criceti</name>
    <dbReference type="NCBI Taxonomy" id="103891"/>
    <lineage>
        <taxon>Bacteria</taxon>
        <taxon>Bacillati</taxon>
        <taxon>Bacillota</taxon>
        <taxon>Negativicutes</taxon>
        <taxon>Veillonellales</taxon>
        <taxon>Veillonellaceae</taxon>
        <taxon>Veillonella</taxon>
    </lineage>
</organism>
<dbReference type="OrthoDB" id="396512at2"/>
<dbReference type="RefSeq" id="WP_115309346.1">
    <property type="nucleotide sequence ID" value="NZ_UHIO01000001.1"/>
</dbReference>
<keyword evidence="1 4" id="KW-0328">Glycosyltransferase</keyword>
<accession>A0A380NCJ0</accession>
<dbReference type="AlphaFoldDB" id="A0A380NCJ0"/>
<gene>
    <name evidence="4" type="primary">hyaD_1</name>
    <name evidence="4" type="ORF">NCTC12020_00051</name>
</gene>
<dbReference type="PANTHER" id="PTHR22916">
    <property type="entry name" value="GLYCOSYLTRANSFERASE"/>
    <property type="match status" value="1"/>
</dbReference>
<dbReference type="PANTHER" id="PTHR22916:SF51">
    <property type="entry name" value="GLYCOSYLTRANSFERASE EPSH-RELATED"/>
    <property type="match status" value="1"/>
</dbReference>
<evidence type="ECO:0000313" key="4">
    <source>
        <dbReference type="EMBL" id="SUP37235.1"/>
    </source>
</evidence>
<proteinExistence type="predicted"/>
<feature type="domain" description="Glycosyltransferase 2-like" evidence="3">
    <location>
        <begin position="7"/>
        <end position="136"/>
    </location>
</feature>
<dbReference type="SUPFAM" id="SSF53448">
    <property type="entry name" value="Nucleotide-diphospho-sugar transferases"/>
    <property type="match status" value="1"/>
</dbReference>
<name>A0A380NCJ0_9FIRM</name>
<keyword evidence="5" id="KW-1185">Reference proteome</keyword>
<evidence type="ECO:0000256" key="1">
    <source>
        <dbReference type="ARBA" id="ARBA00022676"/>
    </source>
</evidence>
<sequence length="307" mass="35768">MEDKLLSVIIPVYKVEKYLQRCVDSVLSQTYKNLEVILVDDGSPDRCGQICDEYLEKDNRIVVLHQENQGPSGARNNGLSIAKGEYIAFVDSDDWLDTNMYKSLIELIETYDLDMARCSVNISDGISKSSVLPKGNIINKVIKDDDVFELYFTEFLCKIVWNVVYKRNIIEGILSPERCHAQDNYVSGRYLYRTKRLMISDQCLYYYFTNPAGITNGGQKRLLDICICSKLLRDDLVKHEGLTKELYIQCLNRKLARELFHFIRAKSEKYRIKSVDKEQYKFINTYLDFGRKIRFNFSLKKKGIKVM</sequence>
<dbReference type="Gene3D" id="3.90.550.10">
    <property type="entry name" value="Spore Coat Polysaccharide Biosynthesis Protein SpsA, Chain A"/>
    <property type="match status" value="1"/>
</dbReference>
<dbReference type="InterPro" id="IPR029044">
    <property type="entry name" value="Nucleotide-diphossugar_trans"/>
</dbReference>
<keyword evidence="2 4" id="KW-0808">Transferase</keyword>